<dbReference type="InterPro" id="IPR050585">
    <property type="entry name" value="Xaa-Pro_dipeptidyl-ppase/CocE"/>
</dbReference>
<gene>
    <name evidence="4" type="ORF">MARA_17330</name>
</gene>
<dbReference type="NCBIfam" id="TIGR00976">
    <property type="entry name" value="CocE_NonD"/>
    <property type="match status" value="1"/>
</dbReference>
<dbReference type="AlphaFoldDB" id="A0A7I7RX09"/>
<feature type="domain" description="Xaa-Pro dipeptidyl-peptidase C-terminal" evidence="3">
    <location>
        <begin position="315"/>
        <end position="540"/>
    </location>
</feature>
<keyword evidence="5" id="KW-1185">Reference proteome</keyword>
<protein>
    <submittedName>
        <fullName evidence="4">Hydrolase</fullName>
    </submittedName>
</protein>
<dbReference type="InterPro" id="IPR005674">
    <property type="entry name" value="CocE/Ser_esterase"/>
</dbReference>
<geneLocation type="plasmid" evidence="5">
    <name>pjcm18538 dna</name>
</geneLocation>
<organism evidence="4 5">
    <name type="scientific">Mycolicibacterium arabiense</name>
    <dbReference type="NCBI Taxonomy" id="1286181"/>
    <lineage>
        <taxon>Bacteria</taxon>
        <taxon>Bacillati</taxon>
        <taxon>Actinomycetota</taxon>
        <taxon>Actinomycetes</taxon>
        <taxon>Mycobacteriales</taxon>
        <taxon>Mycobacteriaceae</taxon>
        <taxon>Mycolicibacterium</taxon>
    </lineage>
</organism>
<dbReference type="Gene3D" id="2.60.120.260">
    <property type="entry name" value="Galactose-binding domain-like"/>
    <property type="match status" value="1"/>
</dbReference>
<dbReference type="PANTHER" id="PTHR43056">
    <property type="entry name" value="PEPTIDASE S9 PROLYL OLIGOPEPTIDASE"/>
    <property type="match status" value="1"/>
</dbReference>
<dbReference type="SUPFAM" id="SSF53474">
    <property type="entry name" value="alpha/beta-Hydrolases"/>
    <property type="match status" value="1"/>
</dbReference>
<dbReference type="SUPFAM" id="SSF49785">
    <property type="entry name" value="Galactose-binding domain-like"/>
    <property type="match status" value="1"/>
</dbReference>
<dbReference type="InterPro" id="IPR029058">
    <property type="entry name" value="AB_hydrolase_fold"/>
</dbReference>
<accession>A0A7I7RX09</accession>
<dbReference type="KEGG" id="marz:MARA_17330"/>
<dbReference type="InterPro" id="IPR000383">
    <property type="entry name" value="Xaa-Pro-like_dom"/>
</dbReference>
<dbReference type="Proteomes" id="UP000467428">
    <property type="component" value="Chromosome"/>
</dbReference>
<dbReference type="InterPro" id="IPR013736">
    <property type="entry name" value="Xaa-Pro_dipept_C"/>
</dbReference>
<evidence type="ECO:0000313" key="4">
    <source>
        <dbReference type="EMBL" id="BBY48265.1"/>
    </source>
</evidence>
<reference evidence="4 5" key="1">
    <citation type="journal article" date="2019" name="Emerg. Microbes Infect.">
        <title>Comprehensive subspecies identification of 175 nontuberculous mycobacteria species based on 7547 genomic profiles.</title>
        <authorList>
            <person name="Matsumoto Y."/>
            <person name="Kinjo T."/>
            <person name="Motooka D."/>
            <person name="Nabeya D."/>
            <person name="Jung N."/>
            <person name="Uechi K."/>
            <person name="Horii T."/>
            <person name="Iida T."/>
            <person name="Fujita J."/>
            <person name="Nakamura S."/>
        </authorList>
    </citation>
    <scope>NUCLEOTIDE SEQUENCE [LARGE SCALE GENOMIC DNA]</scope>
    <source>
        <strain evidence="4 5">JCM 18538</strain>
    </source>
</reference>
<keyword evidence="1 4" id="KW-0378">Hydrolase</keyword>
<dbReference type="RefSeq" id="WP_235887458.1">
    <property type="nucleotide sequence ID" value="NZ_AP022593.1"/>
</dbReference>
<proteinExistence type="predicted"/>
<evidence type="ECO:0000256" key="2">
    <source>
        <dbReference type="SAM" id="MobiDB-lite"/>
    </source>
</evidence>
<dbReference type="PANTHER" id="PTHR43056:SF10">
    <property type="entry name" value="COCE_NOND FAMILY, PUTATIVE (AFU_ORTHOLOGUE AFUA_7G00600)-RELATED"/>
    <property type="match status" value="1"/>
</dbReference>
<evidence type="ECO:0000256" key="1">
    <source>
        <dbReference type="ARBA" id="ARBA00022801"/>
    </source>
</evidence>
<evidence type="ECO:0000259" key="3">
    <source>
        <dbReference type="SMART" id="SM00939"/>
    </source>
</evidence>
<evidence type="ECO:0000313" key="5">
    <source>
        <dbReference type="Proteomes" id="UP000467428"/>
    </source>
</evidence>
<dbReference type="Pfam" id="PF08530">
    <property type="entry name" value="PepX_C"/>
    <property type="match status" value="1"/>
</dbReference>
<dbReference type="EMBL" id="AP022593">
    <property type="protein sequence ID" value="BBY48265.1"/>
    <property type="molecule type" value="Genomic_DNA"/>
</dbReference>
<sequence length="549" mass="59962">MPSRTTASRFASKSLARLLTVPPPTSDVTVERGLRVPMRDGVELVADHFVPDTPSPAGTILVRAPYGRRFPFSALYGSVYAARGYHVVFQSVRGTFGSGGDFMPMVHEVEDGADTVAWLRDQPWFTGSFATMGLSYLGFTQWALMMDPPPELKAAIVCVGPHDFSTATWGTGAFTVNDFLGWSDMVSHQEEPGRAKMLLRQARSNAVIRRAADEAPLGASGRTLLATGAPWWESWIAEPERDPVFWDRVRVGAALDRVEVPVLLIGGWQDLFLEQTLQQYAHLRDRGVPTALTVGSWTHSQVMTKGAPTVLRESLQWLDEHLAGRTVPPRARVRVDVHRSGWRELPDWPPATAEHTLYLQPAHRLSDVPAGADAPATRFTFDPADPTPTVGGRLLSPQGGYRDDSSLALRGDVADFTGEPLPEDLYVLGTPVVELEHGSDNPHCDVFVRLSEVDRNGVSHNVSDGFRRLAPGTTDSPKIVRLELDAIAHRFSAGSRVRVLVAGGSHPRFVRNLGTGEPVDTGTRMQPATHEIHHGKSKVVLPVGNSSTD</sequence>
<name>A0A7I7RX09_9MYCO</name>
<dbReference type="GO" id="GO:0008239">
    <property type="term" value="F:dipeptidyl-peptidase activity"/>
    <property type="evidence" value="ECO:0007669"/>
    <property type="project" value="InterPro"/>
</dbReference>
<dbReference type="InterPro" id="IPR008979">
    <property type="entry name" value="Galactose-bd-like_sf"/>
</dbReference>
<dbReference type="Gene3D" id="1.10.3020.10">
    <property type="entry name" value="alpha-amino acid ester hydrolase ( Helical cap domain)"/>
    <property type="match status" value="1"/>
</dbReference>
<dbReference type="Gene3D" id="3.40.50.1820">
    <property type="entry name" value="alpha/beta hydrolase"/>
    <property type="match status" value="1"/>
</dbReference>
<dbReference type="Pfam" id="PF02129">
    <property type="entry name" value="Peptidase_S15"/>
    <property type="match status" value="1"/>
</dbReference>
<feature type="region of interest" description="Disordered" evidence="2">
    <location>
        <begin position="379"/>
        <end position="398"/>
    </location>
</feature>
<dbReference type="SMART" id="SM00939">
    <property type="entry name" value="PepX_C"/>
    <property type="match status" value="1"/>
</dbReference>